<dbReference type="EMBL" id="JAEACQ010000245">
    <property type="protein sequence ID" value="MBL7630266.1"/>
    <property type="molecule type" value="Genomic_DNA"/>
</dbReference>
<proteinExistence type="predicted"/>
<dbReference type="AlphaFoldDB" id="A0A937RQS6"/>
<evidence type="ECO:0000259" key="2">
    <source>
        <dbReference type="PROSITE" id="PS51737"/>
    </source>
</evidence>
<protein>
    <submittedName>
        <fullName evidence="3">Recombinase family protein</fullName>
    </submittedName>
</protein>
<reference evidence="3" key="1">
    <citation type="submission" date="2020-12" db="EMBL/GenBank/DDBJ databases">
        <title>Genomic characterization of non-nitrogen-fixing Frankia strains.</title>
        <authorList>
            <person name="Carlos-Shanley C."/>
            <person name="Guerra T."/>
            <person name="Hahn D."/>
        </authorList>
    </citation>
    <scope>NUCLEOTIDE SEQUENCE</scope>
    <source>
        <strain evidence="3">CN6</strain>
    </source>
</reference>
<dbReference type="Pfam" id="PF07508">
    <property type="entry name" value="Recombinase"/>
    <property type="match status" value="1"/>
</dbReference>
<keyword evidence="4" id="KW-1185">Reference proteome</keyword>
<gene>
    <name evidence="3" type="ORF">I7412_24520</name>
</gene>
<evidence type="ECO:0000313" key="3">
    <source>
        <dbReference type="EMBL" id="MBL7630266.1"/>
    </source>
</evidence>
<dbReference type="GO" id="GO:0000150">
    <property type="term" value="F:DNA strand exchange activity"/>
    <property type="evidence" value="ECO:0007669"/>
    <property type="project" value="InterPro"/>
</dbReference>
<dbReference type="InterPro" id="IPR038109">
    <property type="entry name" value="DNA_bind_recomb_sf"/>
</dbReference>
<evidence type="ECO:0000313" key="4">
    <source>
        <dbReference type="Proteomes" id="UP000604475"/>
    </source>
</evidence>
<dbReference type="Gene3D" id="3.90.1750.20">
    <property type="entry name" value="Putative Large Serine Recombinase, Chain B, Domain 2"/>
    <property type="match status" value="1"/>
</dbReference>
<dbReference type="Proteomes" id="UP000604475">
    <property type="component" value="Unassembled WGS sequence"/>
</dbReference>
<dbReference type="InterPro" id="IPR011109">
    <property type="entry name" value="DNA_bind_recombinase_dom"/>
</dbReference>
<dbReference type="RefSeq" id="WP_203003235.1">
    <property type="nucleotide sequence ID" value="NZ_JADWYU010000094.1"/>
</dbReference>
<dbReference type="GO" id="GO:0003677">
    <property type="term" value="F:DNA binding"/>
    <property type="evidence" value="ECO:0007669"/>
    <property type="project" value="InterPro"/>
</dbReference>
<feature type="compositionally biased region" description="Low complexity" evidence="1">
    <location>
        <begin position="11"/>
        <end position="22"/>
    </location>
</feature>
<feature type="region of interest" description="Disordered" evidence="1">
    <location>
        <begin position="1"/>
        <end position="25"/>
    </location>
</feature>
<comment type="caution">
    <text evidence="3">The sequence shown here is derived from an EMBL/GenBank/DDBJ whole genome shotgun (WGS) entry which is preliminary data.</text>
</comment>
<accession>A0A937RQS6</accession>
<name>A0A937RQS6_9ACTN</name>
<dbReference type="PROSITE" id="PS51737">
    <property type="entry name" value="RECOMBINASE_DNA_BIND"/>
    <property type="match status" value="1"/>
</dbReference>
<sequence length="236" mass="25238">MPDPSEPVILGPAGPAQPSAAPSRRRGFFARRRAAREAKALAEFHARTNALALLEQIAIVRAGYHLGPIPYGYQPLHLPVTGPDGVTRRRTHLIVDPLAASEIIAIFRMRVEERLSPALIAVRLAEIARADAALGGPVPGNPGGPRLWTPQSVARVLGNPVYTGASVWGRVQRGRRVHPDGWVICPFAHQPLVDGRTFHRAQLLTPPASRVVSRSLPPWEFGPGSPPGDGQVGAAA</sequence>
<organism evidence="3 4">
    <name type="scientific">Frankia nepalensis</name>
    <dbReference type="NCBI Taxonomy" id="1836974"/>
    <lineage>
        <taxon>Bacteria</taxon>
        <taxon>Bacillati</taxon>
        <taxon>Actinomycetota</taxon>
        <taxon>Actinomycetes</taxon>
        <taxon>Frankiales</taxon>
        <taxon>Frankiaceae</taxon>
        <taxon>Frankia</taxon>
    </lineage>
</organism>
<evidence type="ECO:0000256" key="1">
    <source>
        <dbReference type="SAM" id="MobiDB-lite"/>
    </source>
</evidence>
<feature type="domain" description="Recombinase" evidence="2">
    <location>
        <begin position="70"/>
        <end position="211"/>
    </location>
</feature>
<feature type="region of interest" description="Disordered" evidence="1">
    <location>
        <begin position="214"/>
        <end position="236"/>
    </location>
</feature>